<accession>A0ABX7NWQ7</accession>
<evidence type="ECO:0000256" key="4">
    <source>
        <dbReference type="ARBA" id="ARBA00013078"/>
    </source>
</evidence>
<protein>
    <recommendedName>
        <fullName evidence="4">phosphoglycolate phosphatase</fullName>
        <ecNumber evidence="4">3.1.3.18</ecNumber>
    </recommendedName>
</protein>
<comment type="similarity">
    <text evidence="3">Belongs to the HAD-like hydrolase superfamily. CbbY/CbbZ/Gph/YieH family.</text>
</comment>
<evidence type="ECO:0000256" key="1">
    <source>
        <dbReference type="ARBA" id="ARBA00000830"/>
    </source>
</evidence>
<dbReference type="InterPro" id="IPR041492">
    <property type="entry name" value="HAD_2"/>
</dbReference>
<organism evidence="5 6">
    <name type="scientific">Pyxidicoccus parkwayensis</name>
    <dbReference type="NCBI Taxonomy" id="2813578"/>
    <lineage>
        <taxon>Bacteria</taxon>
        <taxon>Pseudomonadati</taxon>
        <taxon>Myxococcota</taxon>
        <taxon>Myxococcia</taxon>
        <taxon>Myxococcales</taxon>
        <taxon>Cystobacterineae</taxon>
        <taxon>Myxococcaceae</taxon>
        <taxon>Pyxidicoccus</taxon>
    </lineage>
</organism>
<dbReference type="InterPro" id="IPR036412">
    <property type="entry name" value="HAD-like_sf"/>
</dbReference>
<dbReference type="Gene3D" id="1.10.150.240">
    <property type="entry name" value="Putative phosphatase, domain 2"/>
    <property type="match status" value="1"/>
</dbReference>
<dbReference type="SFLD" id="SFLDS00003">
    <property type="entry name" value="Haloacid_Dehalogenase"/>
    <property type="match status" value="1"/>
</dbReference>
<dbReference type="InterPro" id="IPR006439">
    <property type="entry name" value="HAD-SF_hydro_IA"/>
</dbReference>
<name>A0ABX7NWQ7_9BACT</name>
<keyword evidence="6" id="KW-1185">Reference proteome</keyword>
<keyword evidence="5" id="KW-0378">Hydrolase</keyword>
<proteinExistence type="inferred from homology"/>
<sequence length="218" mass="23951">MERRVSTVDARGILFDLDGTLVDSLPDIIDSFLHGFAHLGLPAPAHAEVRALIGQPLDVMYSRFAPEHVDALCVAYREHYPRNFLNRSRAFPGVETVLRTLRERGYLLSVATTKRSDMARRFVDALGLGGLLHHVQGTDGFPHKPAPDVLHRALAAMGTRGLWMVGDTTLDLRAGQAAGLRTYAVTWGTHSHEELASATPDELQPDLERLLAHLPPLG</sequence>
<evidence type="ECO:0000313" key="6">
    <source>
        <dbReference type="Proteomes" id="UP000662747"/>
    </source>
</evidence>
<dbReference type="Pfam" id="PF13419">
    <property type="entry name" value="HAD_2"/>
    <property type="match status" value="1"/>
</dbReference>
<dbReference type="PANTHER" id="PTHR43434">
    <property type="entry name" value="PHOSPHOGLYCOLATE PHOSPHATASE"/>
    <property type="match status" value="1"/>
</dbReference>
<dbReference type="EC" id="3.1.3.18" evidence="4"/>
<comment type="pathway">
    <text evidence="2">Organic acid metabolism; glycolate biosynthesis; glycolate from 2-phosphoglycolate: step 1/1.</text>
</comment>
<evidence type="ECO:0000256" key="3">
    <source>
        <dbReference type="ARBA" id="ARBA00006171"/>
    </source>
</evidence>
<reference evidence="5 6" key="1">
    <citation type="submission" date="2021-02" db="EMBL/GenBank/DDBJ databases">
        <title>De Novo genome assembly of isolated myxobacteria.</title>
        <authorList>
            <person name="Stevens D.C."/>
        </authorList>
    </citation>
    <scope>NUCLEOTIDE SEQUENCE [LARGE SCALE GENOMIC DNA]</scope>
    <source>
        <strain evidence="6">SCPEA02</strain>
    </source>
</reference>
<dbReference type="PANTHER" id="PTHR43434:SF1">
    <property type="entry name" value="PHOSPHOGLYCOLATE PHOSPHATASE"/>
    <property type="match status" value="1"/>
</dbReference>
<dbReference type="NCBIfam" id="TIGR01549">
    <property type="entry name" value="HAD-SF-IA-v1"/>
    <property type="match status" value="1"/>
</dbReference>
<dbReference type="EMBL" id="CP071090">
    <property type="protein sequence ID" value="QSQ23381.1"/>
    <property type="molecule type" value="Genomic_DNA"/>
</dbReference>
<dbReference type="RefSeq" id="WP_206724956.1">
    <property type="nucleotide sequence ID" value="NZ_CP071090.1"/>
</dbReference>
<gene>
    <name evidence="5" type="ORF">JY651_51350</name>
</gene>
<evidence type="ECO:0000256" key="2">
    <source>
        <dbReference type="ARBA" id="ARBA00004818"/>
    </source>
</evidence>
<dbReference type="InterPro" id="IPR050155">
    <property type="entry name" value="HAD-like_hydrolase_sf"/>
</dbReference>
<dbReference type="InterPro" id="IPR023198">
    <property type="entry name" value="PGP-like_dom2"/>
</dbReference>
<dbReference type="GO" id="GO:0016787">
    <property type="term" value="F:hydrolase activity"/>
    <property type="evidence" value="ECO:0007669"/>
    <property type="project" value="UniProtKB-KW"/>
</dbReference>
<comment type="catalytic activity">
    <reaction evidence="1">
        <text>2-phosphoglycolate + H2O = glycolate + phosphate</text>
        <dbReference type="Rhea" id="RHEA:14369"/>
        <dbReference type="ChEBI" id="CHEBI:15377"/>
        <dbReference type="ChEBI" id="CHEBI:29805"/>
        <dbReference type="ChEBI" id="CHEBI:43474"/>
        <dbReference type="ChEBI" id="CHEBI:58033"/>
        <dbReference type="EC" id="3.1.3.18"/>
    </reaction>
</comment>
<dbReference type="Proteomes" id="UP000662747">
    <property type="component" value="Chromosome"/>
</dbReference>
<dbReference type="SUPFAM" id="SSF56784">
    <property type="entry name" value="HAD-like"/>
    <property type="match status" value="1"/>
</dbReference>
<dbReference type="Gene3D" id="3.40.50.1000">
    <property type="entry name" value="HAD superfamily/HAD-like"/>
    <property type="match status" value="1"/>
</dbReference>
<dbReference type="SFLD" id="SFLDG01129">
    <property type="entry name" value="C1.5:_HAD__Beta-PGM__Phosphata"/>
    <property type="match status" value="1"/>
</dbReference>
<evidence type="ECO:0000313" key="5">
    <source>
        <dbReference type="EMBL" id="QSQ23381.1"/>
    </source>
</evidence>
<dbReference type="InterPro" id="IPR023214">
    <property type="entry name" value="HAD_sf"/>
</dbReference>